<accession>A0A6G9YLD7</accession>
<evidence type="ECO:0000313" key="4">
    <source>
        <dbReference type="Proteomes" id="UP000503540"/>
    </source>
</evidence>
<feature type="transmembrane region" description="Helical" evidence="2">
    <location>
        <begin position="47"/>
        <end position="67"/>
    </location>
</feature>
<sequence length="286" mass="31199">MVAPVSTRLRTPWTQTIDLGAELQAAQEWLRRPALWRRVLPAIRTHLSAAPASTAYAFTLFVTWWTLRGLGDAIERRLIFSASTNLYNMRHNPIQVLVASAFWTDGGFPWTTIISFLIVMAAAERWLGTSRWILLFATGHVGATLLTVTGIARAIELNLIPHKISYASDVGTSYGFTAVLAALAFRFTGLVRLAWAGTLFVVLVVSAWRAPNFTNYGHLSAAAIGFLAALLAVTFWHWIDRAAARRREARQSRDGASAATGEISADDFDQNSVGAVRGGIGRNGSG</sequence>
<dbReference type="RefSeq" id="WP_174867436.1">
    <property type="nucleotide sequence ID" value="NZ_CP046172.1"/>
</dbReference>
<evidence type="ECO:0000256" key="2">
    <source>
        <dbReference type="SAM" id="Phobius"/>
    </source>
</evidence>
<keyword evidence="2" id="KW-0812">Transmembrane</keyword>
<feature type="transmembrane region" description="Helical" evidence="2">
    <location>
        <begin position="94"/>
        <end position="120"/>
    </location>
</feature>
<gene>
    <name evidence="3" type="ORF">F5544_29490</name>
</gene>
<feature type="region of interest" description="Disordered" evidence="1">
    <location>
        <begin position="250"/>
        <end position="286"/>
    </location>
</feature>
<dbReference type="InterPro" id="IPR046862">
    <property type="entry name" value="Rhomboid_2"/>
</dbReference>
<dbReference type="AlphaFoldDB" id="A0A6G9YLD7"/>
<dbReference type="EMBL" id="CP046172">
    <property type="protein sequence ID" value="QIS13743.1"/>
    <property type="molecule type" value="Genomic_DNA"/>
</dbReference>
<organism evidence="3 4">
    <name type="scientific">Nocardia arthritidis</name>
    <dbReference type="NCBI Taxonomy" id="228602"/>
    <lineage>
        <taxon>Bacteria</taxon>
        <taxon>Bacillati</taxon>
        <taxon>Actinomycetota</taxon>
        <taxon>Actinomycetes</taxon>
        <taxon>Mycobacteriales</taxon>
        <taxon>Nocardiaceae</taxon>
        <taxon>Nocardia</taxon>
    </lineage>
</organism>
<feature type="transmembrane region" description="Helical" evidence="2">
    <location>
        <begin position="216"/>
        <end position="239"/>
    </location>
</feature>
<feature type="transmembrane region" description="Helical" evidence="2">
    <location>
        <begin position="132"/>
        <end position="152"/>
    </location>
</feature>
<reference evidence="3 4" key="1">
    <citation type="journal article" date="2019" name="ACS Chem. Biol.">
        <title>Identification and Mobilization of a Cryptic Antibiotic Biosynthesis Gene Locus from a Human-Pathogenic Nocardia Isolate.</title>
        <authorList>
            <person name="Herisse M."/>
            <person name="Ishida K."/>
            <person name="Porter J.L."/>
            <person name="Howden B."/>
            <person name="Hertweck C."/>
            <person name="Stinear T.P."/>
            <person name="Pidot S.J."/>
        </authorList>
    </citation>
    <scope>NUCLEOTIDE SEQUENCE [LARGE SCALE GENOMIC DNA]</scope>
    <source>
        <strain evidence="3 4">AUSMDU00012717</strain>
    </source>
</reference>
<protein>
    <recommendedName>
        <fullName evidence="5">Rhomboid family intramembrane serine protease</fullName>
    </recommendedName>
</protein>
<evidence type="ECO:0008006" key="5">
    <source>
        <dbReference type="Google" id="ProtNLM"/>
    </source>
</evidence>
<dbReference type="Proteomes" id="UP000503540">
    <property type="component" value="Chromosome"/>
</dbReference>
<evidence type="ECO:0000313" key="3">
    <source>
        <dbReference type="EMBL" id="QIS13743.1"/>
    </source>
</evidence>
<feature type="compositionally biased region" description="Gly residues" evidence="1">
    <location>
        <begin position="276"/>
        <end position="286"/>
    </location>
</feature>
<keyword evidence="4" id="KW-1185">Reference proteome</keyword>
<feature type="transmembrane region" description="Helical" evidence="2">
    <location>
        <begin position="164"/>
        <end position="183"/>
    </location>
</feature>
<dbReference type="KEGG" id="nah:F5544_29490"/>
<proteinExistence type="predicted"/>
<dbReference type="Pfam" id="PF20401">
    <property type="entry name" value="Rhomboid_2"/>
    <property type="match status" value="1"/>
</dbReference>
<name>A0A6G9YLD7_9NOCA</name>
<keyword evidence="2" id="KW-1133">Transmembrane helix</keyword>
<keyword evidence="2" id="KW-0472">Membrane</keyword>
<evidence type="ECO:0000256" key="1">
    <source>
        <dbReference type="SAM" id="MobiDB-lite"/>
    </source>
</evidence>
<feature type="transmembrane region" description="Helical" evidence="2">
    <location>
        <begin position="190"/>
        <end position="210"/>
    </location>
</feature>